<evidence type="ECO:0000259" key="3">
    <source>
        <dbReference type="Pfam" id="PF19040"/>
    </source>
</evidence>
<dbReference type="Pfam" id="PF01757">
    <property type="entry name" value="Acyl_transf_3"/>
    <property type="match status" value="1"/>
</dbReference>
<dbReference type="KEGG" id="sphc:CVN68_00910"/>
<accession>A0A2K8MA13</accession>
<keyword evidence="5" id="KW-1185">Reference proteome</keyword>
<feature type="domain" description="SGNH" evidence="3">
    <location>
        <begin position="439"/>
        <end position="672"/>
    </location>
</feature>
<keyword evidence="1" id="KW-0472">Membrane</keyword>
<dbReference type="InterPro" id="IPR002656">
    <property type="entry name" value="Acyl_transf_3_dom"/>
</dbReference>
<feature type="transmembrane region" description="Helical" evidence="1">
    <location>
        <begin position="178"/>
        <end position="198"/>
    </location>
</feature>
<dbReference type="AlphaFoldDB" id="A0A2K8MA13"/>
<dbReference type="Pfam" id="PF19040">
    <property type="entry name" value="SGNH"/>
    <property type="match status" value="1"/>
</dbReference>
<feature type="transmembrane region" description="Helical" evidence="1">
    <location>
        <begin position="240"/>
        <end position="263"/>
    </location>
</feature>
<evidence type="ECO:0000259" key="2">
    <source>
        <dbReference type="Pfam" id="PF01757"/>
    </source>
</evidence>
<dbReference type="PANTHER" id="PTHR23028:SF53">
    <property type="entry name" value="ACYL_TRANSF_3 DOMAIN-CONTAINING PROTEIN"/>
    <property type="match status" value="1"/>
</dbReference>
<evidence type="ECO:0000313" key="4">
    <source>
        <dbReference type="EMBL" id="ATY30725.1"/>
    </source>
</evidence>
<feature type="domain" description="Acyltransferase 3" evidence="2">
    <location>
        <begin position="18"/>
        <end position="343"/>
    </location>
</feature>
<feature type="transmembrane region" description="Helical" evidence="1">
    <location>
        <begin position="269"/>
        <end position="293"/>
    </location>
</feature>
<dbReference type="GO" id="GO:0016747">
    <property type="term" value="F:acyltransferase activity, transferring groups other than amino-acyl groups"/>
    <property type="evidence" value="ECO:0007669"/>
    <property type="project" value="InterPro"/>
</dbReference>
<dbReference type="InterPro" id="IPR043968">
    <property type="entry name" value="SGNH"/>
</dbReference>
<dbReference type="GO" id="GO:0009103">
    <property type="term" value="P:lipopolysaccharide biosynthetic process"/>
    <property type="evidence" value="ECO:0007669"/>
    <property type="project" value="TreeGrafter"/>
</dbReference>
<keyword evidence="1" id="KW-1133">Transmembrane helix</keyword>
<feature type="transmembrane region" description="Helical" evidence="1">
    <location>
        <begin position="44"/>
        <end position="64"/>
    </location>
</feature>
<dbReference type="InterPro" id="IPR050879">
    <property type="entry name" value="Acyltransferase_3"/>
</dbReference>
<name>A0A2K8MA13_9SPHN</name>
<organism evidence="4 5">
    <name type="scientific">Sphingomonas psychrotolerans</name>
    <dbReference type="NCBI Taxonomy" id="1327635"/>
    <lineage>
        <taxon>Bacteria</taxon>
        <taxon>Pseudomonadati</taxon>
        <taxon>Pseudomonadota</taxon>
        <taxon>Alphaproteobacteria</taxon>
        <taxon>Sphingomonadales</taxon>
        <taxon>Sphingomonadaceae</taxon>
        <taxon>Sphingomonas</taxon>
    </lineage>
</organism>
<keyword evidence="4" id="KW-0808">Transferase</keyword>
<feature type="transmembrane region" description="Helical" evidence="1">
    <location>
        <begin position="84"/>
        <end position="105"/>
    </location>
</feature>
<protein>
    <submittedName>
        <fullName evidence="4">Acyltransferase</fullName>
    </submittedName>
</protein>
<gene>
    <name evidence="4" type="ORF">CVN68_00910</name>
</gene>
<feature type="transmembrane region" description="Helical" evidence="1">
    <location>
        <begin position="329"/>
        <end position="347"/>
    </location>
</feature>
<feature type="transmembrane region" description="Helical" evidence="1">
    <location>
        <begin position="368"/>
        <end position="388"/>
    </location>
</feature>
<feature type="transmembrane region" description="Helical" evidence="1">
    <location>
        <begin position="305"/>
        <end position="323"/>
    </location>
</feature>
<keyword evidence="1" id="KW-0812">Transmembrane</keyword>
<dbReference type="Proteomes" id="UP000229081">
    <property type="component" value="Chromosome"/>
</dbReference>
<reference evidence="4 5" key="1">
    <citation type="submission" date="2017-11" db="EMBL/GenBank/DDBJ databases">
        <title>Complete genome sequence of Sphingomonas sp. Strain Cra20, a psychrotolerant potential plant growth promoting rhizobacteria.</title>
        <authorList>
            <person name="Luo Y."/>
        </authorList>
    </citation>
    <scope>NUCLEOTIDE SEQUENCE [LARGE SCALE GENOMIC DNA]</scope>
    <source>
        <strain evidence="4 5">Cra20</strain>
    </source>
</reference>
<proteinExistence type="predicted"/>
<dbReference type="GO" id="GO:0016020">
    <property type="term" value="C:membrane"/>
    <property type="evidence" value="ECO:0007669"/>
    <property type="project" value="TreeGrafter"/>
</dbReference>
<evidence type="ECO:0000256" key="1">
    <source>
        <dbReference type="SAM" id="Phobius"/>
    </source>
</evidence>
<keyword evidence="4" id="KW-0012">Acyltransferase</keyword>
<dbReference type="PANTHER" id="PTHR23028">
    <property type="entry name" value="ACETYLTRANSFERASE"/>
    <property type="match status" value="1"/>
</dbReference>
<evidence type="ECO:0000313" key="5">
    <source>
        <dbReference type="Proteomes" id="UP000229081"/>
    </source>
</evidence>
<sequence length="683" mass="73889">MERSAVNREESVSAGHIPEIDGIRALAVGTVIVFHLWPGALPGGFTGVDMFFVVSGFVVTRSLLTRDFASFRALALDFYARRAVRILPALIVMLLATLLAAQLFVPQGWLARDPSHVGLAALFGVSNLVLVNGADGYFEPLATLNPFTHTWSLGVEEQFYLAFPLLLYWSRRGPPARMLWVIGGLSLLSLTLAAWFGATQPRLAFYSIVCRFWELGAGVLLCTAHATWRARLGASSRPFRAVFAAVSVAAIAAGLGFAAPGFFPFPLALLPVLGTAGLIATVCSCPELAIARLLRSGPATFTGRLSYSLYLWHWPVLVLFRWTVGLDSLALQLAALAVSVVLAHLSYRLVERPLRTRARHGKTARGGILRIALGSVMLAFLTGTVLLGNRQHLSLSVTRDRASWYAEPDRPLDPGPANCALRQEEASIAGGSRIGWSPENCRRAGPASKIIVLGDSHGVAYTPNLRQFAAESGARIVVYFRAHCPFLELLQTMASRPGCRSFYKTALDEVRASASAGDVIFFPGLRLHHAPAAPAAGRDPLRPAEAVPPEAIDEALALLRLLGRKGAAMLFEAPKPLFQSPAYRCADWFNRNNPVCRAGLAAGRNELLARRRSVVAAMRTLADAAPAISVWDPFADLCPEDPCRAMRGDKPLFFDGDHLSGYGNSLLYPAFRRALLSAHRSVG</sequence>
<dbReference type="EMBL" id="CP024923">
    <property type="protein sequence ID" value="ATY30725.1"/>
    <property type="molecule type" value="Genomic_DNA"/>
</dbReference>